<gene>
    <name evidence="2" type="ORF">D4739_13375</name>
</gene>
<feature type="signal peptide" evidence="1">
    <location>
        <begin position="1"/>
        <end position="16"/>
    </location>
</feature>
<dbReference type="AlphaFoldDB" id="A0A3A5H904"/>
<dbReference type="InterPro" id="IPR013320">
    <property type="entry name" value="ConA-like_dom_sf"/>
</dbReference>
<organism evidence="2 3">
    <name type="scientific">Nocardioides cavernaquae</name>
    <dbReference type="NCBI Taxonomy" id="2321396"/>
    <lineage>
        <taxon>Bacteria</taxon>
        <taxon>Bacillati</taxon>
        <taxon>Actinomycetota</taxon>
        <taxon>Actinomycetes</taxon>
        <taxon>Propionibacteriales</taxon>
        <taxon>Nocardioidaceae</taxon>
        <taxon>Nocardioides</taxon>
    </lineage>
</organism>
<dbReference type="Gene3D" id="2.60.120.200">
    <property type="match status" value="1"/>
</dbReference>
<feature type="chain" id="PRO_5039728252" description="Glycosyl hydrolase family protein" evidence="1">
    <location>
        <begin position="17"/>
        <end position="270"/>
    </location>
</feature>
<sequence>MIAPRALAGVASAVLAACLLGPSALPVTGAGAATPATASQAYGWGGAQEVWDWEQGQPIAPWTDWADGTGRVTNFVGMIALDSGPMGAASTGDVVSVLNAPGHSRGRWEFKVRAPQFGTLATPYGMRVELVPRGAAPGTCPSPTITVAAWTGYDAATTYGVHAGDTQWAGSIGLPRDRSTWHTVAVEVTDDFIAWFADGQVRGRLTRTQAPTAIPAVALVPRLVLDGEPGTTMTHTRFTADWDRWYSLQRPDLKSVAAPAPLPADYAGEC</sequence>
<dbReference type="Proteomes" id="UP000276542">
    <property type="component" value="Unassembled WGS sequence"/>
</dbReference>
<keyword evidence="3" id="KW-1185">Reference proteome</keyword>
<comment type="caution">
    <text evidence="2">The sequence shown here is derived from an EMBL/GenBank/DDBJ whole genome shotgun (WGS) entry which is preliminary data.</text>
</comment>
<dbReference type="SUPFAM" id="SSF49899">
    <property type="entry name" value="Concanavalin A-like lectins/glucanases"/>
    <property type="match status" value="1"/>
</dbReference>
<proteinExistence type="predicted"/>
<accession>A0A3A5H904</accession>
<evidence type="ECO:0008006" key="4">
    <source>
        <dbReference type="Google" id="ProtNLM"/>
    </source>
</evidence>
<protein>
    <recommendedName>
        <fullName evidence="4">Glycosyl hydrolase family protein</fullName>
    </recommendedName>
</protein>
<dbReference type="EMBL" id="QYRP01000002">
    <property type="protein sequence ID" value="RJS47113.1"/>
    <property type="molecule type" value="Genomic_DNA"/>
</dbReference>
<evidence type="ECO:0000256" key="1">
    <source>
        <dbReference type="SAM" id="SignalP"/>
    </source>
</evidence>
<evidence type="ECO:0000313" key="3">
    <source>
        <dbReference type="Proteomes" id="UP000276542"/>
    </source>
</evidence>
<dbReference type="OrthoDB" id="273319at2"/>
<evidence type="ECO:0000313" key="2">
    <source>
        <dbReference type="EMBL" id="RJS47113.1"/>
    </source>
</evidence>
<reference evidence="3" key="1">
    <citation type="submission" date="2018-09" db="EMBL/GenBank/DDBJ databases">
        <authorList>
            <person name="Zhu H."/>
        </authorList>
    </citation>
    <scope>NUCLEOTIDE SEQUENCE [LARGE SCALE GENOMIC DNA]</scope>
    <source>
        <strain evidence="3">K1W22B-1</strain>
    </source>
</reference>
<keyword evidence="1" id="KW-0732">Signal</keyword>
<dbReference type="RefSeq" id="WP_120061083.1">
    <property type="nucleotide sequence ID" value="NZ_QYRP01000002.1"/>
</dbReference>
<name>A0A3A5H904_9ACTN</name>
<dbReference type="PROSITE" id="PS51257">
    <property type="entry name" value="PROKAR_LIPOPROTEIN"/>
    <property type="match status" value="1"/>
</dbReference>